<evidence type="ECO:0000256" key="4">
    <source>
        <dbReference type="ARBA" id="ARBA00023054"/>
    </source>
</evidence>
<evidence type="ECO:0000313" key="9">
    <source>
        <dbReference type="Proteomes" id="UP000265938"/>
    </source>
</evidence>
<dbReference type="PIRSF" id="PIRSF005719">
    <property type="entry name" value="SMC"/>
    <property type="match status" value="1"/>
</dbReference>
<reference evidence="8 9" key="1">
    <citation type="submission" date="2018-09" db="EMBL/GenBank/DDBJ databases">
        <title>Identification of marine bacteria producing industrial enzymes.</title>
        <authorList>
            <person name="Cheng T.H."/>
            <person name="Saidin J."/>
            <person name="Muhd D.D."/>
            <person name="Isa M.N.M."/>
            <person name="Bakar M.F.A."/>
            <person name="Ismail N."/>
        </authorList>
    </citation>
    <scope>NUCLEOTIDE SEQUENCE [LARGE SCALE GENOMIC DNA]</scope>
    <source>
        <strain evidence="8 9">MNAD 1.6</strain>
    </source>
</reference>
<feature type="coiled-coil region" evidence="6">
    <location>
        <begin position="317"/>
        <end position="383"/>
    </location>
</feature>
<evidence type="ECO:0000259" key="7">
    <source>
        <dbReference type="Pfam" id="PF02463"/>
    </source>
</evidence>
<keyword evidence="3 6" id="KW-0067">ATP-binding</keyword>
<gene>
    <name evidence="6" type="primary">smc</name>
    <name evidence="8" type="ORF">D4741_13235</name>
</gene>
<dbReference type="CDD" id="cd03278">
    <property type="entry name" value="ABC_SMC_barmotin"/>
    <property type="match status" value="2"/>
</dbReference>
<dbReference type="GO" id="GO:0007062">
    <property type="term" value="P:sister chromatid cohesion"/>
    <property type="evidence" value="ECO:0007669"/>
    <property type="project" value="InterPro"/>
</dbReference>
<feature type="domain" description="RecF/RecN/SMC N-terminal" evidence="7">
    <location>
        <begin position="3"/>
        <end position="136"/>
    </location>
</feature>
<evidence type="ECO:0000256" key="2">
    <source>
        <dbReference type="ARBA" id="ARBA00022741"/>
    </source>
</evidence>
<comment type="similarity">
    <text evidence="6">Belongs to the SMC family.</text>
</comment>
<feature type="domain" description="RecF/RecN/SMC N-terminal" evidence="7">
    <location>
        <begin position="346"/>
        <end position="1117"/>
    </location>
</feature>
<dbReference type="GO" id="GO:0005737">
    <property type="term" value="C:cytoplasm"/>
    <property type="evidence" value="ECO:0007669"/>
    <property type="project" value="UniProtKB-SubCell"/>
</dbReference>
<keyword evidence="1 6" id="KW-0963">Cytoplasm</keyword>
<dbReference type="GO" id="GO:0007059">
    <property type="term" value="P:chromosome segregation"/>
    <property type="evidence" value="ECO:0007669"/>
    <property type="project" value="UniProtKB-UniRule"/>
</dbReference>
<feature type="coiled-coil region" evidence="6">
    <location>
        <begin position="412"/>
        <end position="479"/>
    </location>
</feature>
<protein>
    <recommendedName>
        <fullName evidence="6">Chromosome partition protein Smc</fullName>
    </recommendedName>
</protein>
<dbReference type="GO" id="GO:0006260">
    <property type="term" value="P:DNA replication"/>
    <property type="evidence" value="ECO:0007669"/>
    <property type="project" value="UniProtKB-UniRule"/>
</dbReference>
<dbReference type="Pfam" id="PF02463">
    <property type="entry name" value="SMC_N"/>
    <property type="match status" value="2"/>
</dbReference>
<evidence type="ECO:0000256" key="6">
    <source>
        <dbReference type="HAMAP-Rule" id="MF_01894"/>
    </source>
</evidence>
<comment type="subunit">
    <text evidence="6">Homodimer.</text>
</comment>
<dbReference type="InterPro" id="IPR011890">
    <property type="entry name" value="SMC_prok"/>
</dbReference>
<keyword evidence="4 6" id="KW-0175">Coiled coil</keyword>
<dbReference type="RefSeq" id="WP_119853337.1">
    <property type="nucleotide sequence ID" value="NZ_QYSE01000003.1"/>
</dbReference>
<dbReference type="GO" id="GO:0003677">
    <property type="term" value="F:DNA binding"/>
    <property type="evidence" value="ECO:0007669"/>
    <property type="project" value="UniProtKB-UniRule"/>
</dbReference>
<dbReference type="InterPro" id="IPR003395">
    <property type="entry name" value="RecF/RecN/SMC_N"/>
</dbReference>
<feature type="binding site" evidence="6">
    <location>
        <begin position="32"/>
        <end position="39"/>
    </location>
    <ligand>
        <name>ATP</name>
        <dbReference type="ChEBI" id="CHEBI:30616"/>
    </ligand>
</feature>
<comment type="domain">
    <text evidence="6">Contains large globular domains required for ATP hydrolysis at each terminus and a third globular domain forming a flexible hinge near the middle of the molecule. These domains are separated by coiled-coil structures.</text>
</comment>
<dbReference type="GO" id="GO:0005524">
    <property type="term" value="F:ATP binding"/>
    <property type="evidence" value="ECO:0007669"/>
    <property type="project" value="UniProtKB-UniRule"/>
</dbReference>
<dbReference type="PANTHER" id="PTHR43977">
    <property type="entry name" value="STRUCTURAL MAINTENANCE OF CHROMOSOMES PROTEIN 3"/>
    <property type="match status" value="1"/>
</dbReference>
<dbReference type="GO" id="GO:0030261">
    <property type="term" value="P:chromosome condensation"/>
    <property type="evidence" value="ECO:0007669"/>
    <property type="project" value="InterPro"/>
</dbReference>
<dbReference type="InterPro" id="IPR024704">
    <property type="entry name" value="SMC"/>
</dbReference>
<evidence type="ECO:0000256" key="5">
    <source>
        <dbReference type="ARBA" id="ARBA00023125"/>
    </source>
</evidence>
<dbReference type="Gene3D" id="3.40.50.300">
    <property type="entry name" value="P-loop containing nucleotide triphosphate hydrolases"/>
    <property type="match status" value="2"/>
</dbReference>
<feature type="coiled-coil region" evidence="6">
    <location>
        <begin position="170"/>
        <end position="211"/>
    </location>
</feature>
<sequence>MRLSTIKLAGFKSFVEPTKIPFPDQMTCVVGPNGCGKSNVIDAVRWVLGESSAKNLRGDAMTDVIFNGSTNRKPISQASVELVFDNTSGHLPNTFADRNQVAIKRLVTRDGQSIYFLNGSKCRKRDITDIFLGTGLGPRSYAIIEQGMISRLIESKPADLRVFLEEAAGVSKYKERRRETQTRIKSTRENLERLLDVRQELQTQLDKLAVQSVDAKKYRELKATERTLKGQIAVLKWQKLHQQQIDKAEQINKLKEQIQFFREAHSGHDDVLASLENQVQLEQQKLQDAQQAQHQTHTELTRKEQQQISLKQQQQTLSQNLIKQQQLQLQNKELQEEQHASAAILQEQLQEAIEQSLLCAEQVAEVEEQVAQQQQQTQSANEQYQSTLQKNQAHSSDINVAKSQQAHFAQALAQLETQQTQLAAEITELEATPVAAQIAEQQQHIQTLTKELAQQQSALNKLTQSLEQADKEQLHLEQDFKRVQQHSNENKASMAALNSLLSEQTDSGSVSLLAQLKVAAGFEPLVEQALLGLEHLKVSQHKEPNSVWSVTNNAELPKESLANYIESGAYPDLLARFAFQPSFDDAILADPYWLAVIDEEGCIHGRNFHTDANKDTDNSLLLKHAQLSDAQQLDEELNEQLETKQHLLNEHLAHKKTLIADKKQYRERIHQAAQQIASASTRRDMLLEQQTQWQNQRVKLQQRQTLLAEQKQSADEQQQTQQTLLEQLLEQQLELETELEQAKHEQTEANNNYRQVASQLEQYKTQAHQANLAEQKARSECQLSETKLQHANAAQSAASEAVLELNEQLEELVIPLEEVAEQIMLLLEKHQQSDVELKNLQAALSQAKKELADKQTALKSSQSELVTLQEQLQALALDEQSLIVKAQAALEPLEELEQNLKTVLEELPDNANLNSMQTWLTKTTQALNELGAVNLAAIDEFEQAKQRSDYLNQQLDDLTQALNTLEGAIQKIDRETKNRFKATFEQVNTDFGELFPKVFGGGSAYLELTSDDLLESGVSIMARPPGKKNSTIHLLSGGEKALTALSLVFSIFRLNPAPFCMLDEVDAPLDDANVGRFCRLVEEMSQSVQFIYISHNKIAMEMAGRLTGVTMAEPGVSRMVAVDIEQAVQMAHA</sequence>
<evidence type="ECO:0000256" key="1">
    <source>
        <dbReference type="ARBA" id="ARBA00022490"/>
    </source>
</evidence>
<feature type="coiled-coil region" evidence="6">
    <location>
        <begin position="627"/>
        <end position="682"/>
    </location>
</feature>
<feature type="coiled-coil region" evidence="6">
    <location>
        <begin position="830"/>
        <end position="913"/>
    </location>
</feature>
<dbReference type="GO" id="GO:0016887">
    <property type="term" value="F:ATP hydrolysis activity"/>
    <property type="evidence" value="ECO:0007669"/>
    <property type="project" value="InterPro"/>
</dbReference>
<accession>A0A3A3F1A9</accession>
<keyword evidence="2 6" id="KW-0547">Nucleotide-binding</keyword>
<dbReference type="EMBL" id="QYSE01000003">
    <property type="protein sequence ID" value="RJF34349.1"/>
    <property type="molecule type" value="Genomic_DNA"/>
</dbReference>
<feature type="coiled-coil region" evidence="6">
    <location>
        <begin position="707"/>
        <end position="780"/>
    </location>
</feature>
<comment type="subcellular location">
    <subcellularLocation>
        <location evidence="6">Cytoplasm</location>
    </subcellularLocation>
</comment>
<keyword evidence="5 6" id="KW-0238">DNA-binding</keyword>
<dbReference type="SUPFAM" id="SSF52540">
    <property type="entry name" value="P-loop containing nucleoside triphosphate hydrolases"/>
    <property type="match status" value="1"/>
</dbReference>
<dbReference type="AlphaFoldDB" id="A0A3A3F1A9"/>
<evidence type="ECO:0000256" key="3">
    <source>
        <dbReference type="ARBA" id="ARBA00022840"/>
    </source>
</evidence>
<dbReference type="HAMAP" id="MF_01894">
    <property type="entry name" value="Smc_prok"/>
    <property type="match status" value="1"/>
</dbReference>
<dbReference type="InterPro" id="IPR027417">
    <property type="entry name" value="P-loop_NTPase"/>
</dbReference>
<evidence type="ECO:0000313" key="8">
    <source>
        <dbReference type="EMBL" id="RJF34349.1"/>
    </source>
</evidence>
<organism evidence="8 9">
    <name type="scientific">Pseudoalteromonas gelatinilytica</name>
    <dbReference type="NCBI Taxonomy" id="1703256"/>
    <lineage>
        <taxon>Bacteria</taxon>
        <taxon>Pseudomonadati</taxon>
        <taxon>Pseudomonadota</taxon>
        <taxon>Gammaproteobacteria</taxon>
        <taxon>Alteromonadales</taxon>
        <taxon>Pseudoalteromonadaceae</taxon>
        <taxon>Pseudoalteromonas</taxon>
    </lineage>
</organism>
<dbReference type="Proteomes" id="UP000265938">
    <property type="component" value="Unassembled WGS sequence"/>
</dbReference>
<comment type="function">
    <text evidence="6">Required for chromosome condensation and partitioning.</text>
</comment>
<proteinExistence type="inferred from homology"/>
<name>A0A3A3F1A9_9GAMM</name>
<comment type="caution">
    <text evidence="8">The sequence shown here is derived from an EMBL/GenBank/DDBJ whole genome shotgun (WGS) entry which is preliminary data.</text>
</comment>
<feature type="coiled-coil region" evidence="6">
    <location>
        <begin position="941"/>
        <end position="978"/>
    </location>
</feature>